<reference evidence="1" key="1">
    <citation type="submission" date="2022-07" db="EMBL/GenBank/DDBJ databases">
        <title>Phylogenomic reconstructions and comparative analyses of Kickxellomycotina fungi.</title>
        <authorList>
            <person name="Reynolds N.K."/>
            <person name="Stajich J.E."/>
            <person name="Barry K."/>
            <person name="Grigoriev I.V."/>
            <person name="Crous P."/>
            <person name="Smith M.E."/>
        </authorList>
    </citation>
    <scope>NUCLEOTIDE SEQUENCE</scope>
    <source>
        <strain evidence="1">CBS 109366</strain>
    </source>
</reference>
<protein>
    <submittedName>
        <fullName evidence="1">Uncharacterized protein</fullName>
    </submittedName>
</protein>
<evidence type="ECO:0000313" key="2">
    <source>
        <dbReference type="Proteomes" id="UP001140234"/>
    </source>
</evidence>
<dbReference type="EMBL" id="JANBUJ010000321">
    <property type="protein sequence ID" value="KAJ2772756.1"/>
    <property type="molecule type" value="Genomic_DNA"/>
</dbReference>
<organism evidence="1 2">
    <name type="scientific">Coemansia nantahalensis</name>
    <dbReference type="NCBI Taxonomy" id="2789366"/>
    <lineage>
        <taxon>Eukaryota</taxon>
        <taxon>Fungi</taxon>
        <taxon>Fungi incertae sedis</taxon>
        <taxon>Zoopagomycota</taxon>
        <taxon>Kickxellomycotina</taxon>
        <taxon>Kickxellomycetes</taxon>
        <taxon>Kickxellales</taxon>
        <taxon>Kickxellaceae</taxon>
        <taxon>Coemansia</taxon>
    </lineage>
</organism>
<accession>A0ACC1K3J7</accession>
<evidence type="ECO:0000313" key="1">
    <source>
        <dbReference type="EMBL" id="KAJ2772756.1"/>
    </source>
</evidence>
<keyword evidence="2" id="KW-1185">Reference proteome</keyword>
<sequence>MSRVSPLTAFASTVASQTHEIHELGRVSGFFTVSHFFFYENTSGAQDFMSTRLLEESLVDVLHEYPLLAGTLQERRRGRFTVAVDRDNLNLPELKETQCEFDFGHVRAMRFAPSALPEGAATAGRYTFHTRKRPAKMVNIHVMRCKDNSGVVLFVAIAHLLVDGTAYNKVMRRWAELCKHRAANGAADAKPGRPLVFGSDLMDGFIRQVAPASGAIVSHQFVPAGLLSRLFGLCSMATQLKLLGMLGGDMDLTSNFYFVAQDTMDALRSQIREAVPANQPVSNNDVLTALVNVAMAHCLPGGGAASDAPPGALRRVWTAVARLFGMSPAPAEFTHMGVANIRPRLKLAAAADYCGSAVVLYVAKVPLAALQAPVTSKTLAVAATAARRGTESVDRGYIHAYAEALAAAPDANMRPFLYAGKPPAVLVITNHERIPHYECDFGWGIPAWANVIEDTYAPLCYIYPAHPSRAGCVVHMMLPRHVQDRLRQLPFWKDNVEFIR</sequence>
<gene>
    <name evidence="1" type="ORF">IWQ57_001628</name>
</gene>
<proteinExistence type="predicted"/>
<comment type="caution">
    <text evidence="1">The sequence shown here is derived from an EMBL/GenBank/DDBJ whole genome shotgun (WGS) entry which is preliminary data.</text>
</comment>
<dbReference type="Proteomes" id="UP001140234">
    <property type="component" value="Unassembled WGS sequence"/>
</dbReference>
<name>A0ACC1K3J7_9FUNG</name>